<proteinExistence type="predicted"/>
<dbReference type="Pfam" id="PF00535">
    <property type="entry name" value="Glycos_transf_2"/>
    <property type="match status" value="1"/>
</dbReference>
<accession>A0ABU2NAV0</accession>
<comment type="caution">
    <text evidence="3">The sequence shown here is derived from an EMBL/GenBank/DDBJ whole genome shotgun (WGS) entry which is preliminary data.</text>
</comment>
<evidence type="ECO:0000313" key="3">
    <source>
        <dbReference type="EMBL" id="MDT0350851.1"/>
    </source>
</evidence>
<dbReference type="InterPro" id="IPR029044">
    <property type="entry name" value="Nucleotide-diphossugar_trans"/>
</dbReference>
<sequence length="554" mass="58071">MVEAVERVTPDRPGPSDVTLPDGLRVVVDRHVVALDGGRVLLGGAPPRMLRLTPAGRALLADGGFAVTDPTSRALARRLLDGGVVHPVPGTGGPGPEQVTVVVPVKDRTGAVARLLAALPTDLGGVIVVDDGSADPDALRAVAGKVGARVLRHARPRGPAAARNAGLAEAMTPVVAFLDSDVLPTPGWLEPLLAHLADPAVGLVAPRIVALPPVRGWLGRYEAVRSSLDLGPDPAVVVPRTRVAYVPSAAMLVRRSAVGVGFDDDMDVAEDVDLVLRLHAAGWRLRYEPASRVAHDHRTGLRAWWLRKAYYGTGAAPLALRHRGAVPPMVLSPWAAAVAGALLARRPLVAAGVAAWAVQRLVPQLPELSRPWSAAARIVGLGAVGAVAQTADAINRHYWPLTALACAVSARARRTVAAVALVEGVVDWVRHRDRDPSVRPGLLGHVVAHRLDDLAYGAGLWWGALRYRTLEPLRPTGPGFARPGAGHPQRDGKESTMTGPDEQDKGTEVPDAAGLPHLDPPRGGMSEDPDSPDPVDVFPPRPGPPPAESGPDVS</sequence>
<evidence type="ECO:0000256" key="1">
    <source>
        <dbReference type="SAM" id="MobiDB-lite"/>
    </source>
</evidence>
<reference evidence="4" key="1">
    <citation type="submission" date="2023-07" db="EMBL/GenBank/DDBJ databases">
        <title>30 novel species of actinomycetes from the DSMZ collection.</title>
        <authorList>
            <person name="Nouioui I."/>
        </authorList>
    </citation>
    <scope>NUCLEOTIDE SEQUENCE [LARGE SCALE GENOMIC DNA]</scope>
    <source>
        <strain evidence="4">DSM 45834</strain>
    </source>
</reference>
<dbReference type="PANTHER" id="PTHR43646:SF6">
    <property type="entry name" value="PRE-MYCOFACTOCIN GLYCOSYLTRANSFERASE"/>
    <property type="match status" value="1"/>
</dbReference>
<dbReference type="RefSeq" id="WP_311556873.1">
    <property type="nucleotide sequence ID" value="NZ_JAVREJ010000009.1"/>
</dbReference>
<evidence type="ECO:0000313" key="4">
    <source>
        <dbReference type="Proteomes" id="UP001183202"/>
    </source>
</evidence>
<dbReference type="PANTHER" id="PTHR43646">
    <property type="entry name" value="GLYCOSYLTRANSFERASE"/>
    <property type="match status" value="1"/>
</dbReference>
<dbReference type="InterPro" id="IPR001173">
    <property type="entry name" value="Glyco_trans_2-like"/>
</dbReference>
<organism evidence="3 4">
    <name type="scientific">Pseudonocardia charpentierae</name>
    <dbReference type="NCBI Taxonomy" id="3075545"/>
    <lineage>
        <taxon>Bacteria</taxon>
        <taxon>Bacillati</taxon>
        <taxon>Actinomycetota</taxon>
        <taxon>Actinomycetes</taxon>
        <taxon>Pseudonocardiales</taxon>
        <taxon>Pseudonocardiaceae</taxon>
        <taxon>Pseudonocardia</taxon>
    </lineage>
</organism>
<dbReference type="EMBL" id="JAVREJ010000009">
    <property type="protein sequence ID" value="MDT0350851.1"/>
    <property type="molecule type" value="Genomic_DNA"/>
</dbReference>
<gene>
    <name evidence="3" type="primary">mftF</name>
    <name evidence="3" type="ORF">RM445_15065</name>
</gene>
<evidence type="ECO:0000259" key="2">
    <source>
        <dbReference type="Pfam" id="PF00535"/>
    </source>
</evidence>
<dbReference type="Proteomes" id="UP001183202">
    <property type="component" value="Unassembled WGS sequence"/>
</dbReference>
<dbReference type="Gene3D" id="3.90.550.10">
    <property type="entry name" value="Spore Coat Polysaccharide Biosynthesis Protein SpsA, Chain A"/>
    <property type="match status" value="1"/>
</dbReference>
<dbReference type="InterPro" id="IPR023981">
    <property type="entry name" value="MftF"/>
</dbReference>
<protein>
    <submittedName>
        <fullName evidence="3">Mycofactocin biosynthesis glycosyltransferase MftF</fullName>
    </submittedName>
</protein>
<dbReference type="NCBIfam" id="TIGR03965">
    <property type="entry name" value="mycofact_glyco"/>
    <property type="match status" value="1"/>
</dbReference>
<feature type="region of interest" description="Disordered" evidence="1">
    <location>
        <begin position="476"/>
        <end position="554"/>
    </location>
</feature>
<name>A0ABU2NAV0_9PSEU</name>
<feature type="domain" description="Glycosyltransferase 2-like" evidence="2">
    <location>
        <begin position="101"/>
        <end position="223"/>
    </location>
</feature>
<feature type="compositionally biased region" description="Pro residues" evidence="1">
    <location>
        <begin position="537"/>
        <end position="548"/>
    </location>
</feature>
<dbReference type="SUPFAM" id="SSF53448">
    <property type="entry name" value="Nucleotide-diphospho-sugar transferases"/>
    <property type="match status" value="1"/>
</dbReference>
<keyword evidence="4" id="KW-1185">Reference proteome</keyword>